<feature type="chain" id="PRO_5023040204" evidence="1">
    <location>
        <begin position="24"/>
        <end position="273"/>
    </location>
</feature>
<dbReference type="KEGG" id="mff:MFFC18_24980"/>
<feature type="signal peptide" evidence="1">
    <location>
        <begin position="1"/>
        <end position="23"/>
    </location>
</feature>
<proteinExistence type="predicted"/>
<dbReference type="RefSeq" id="WP_075086378.1">
    <property type="nucleotide sequence ID" value="NZ_CP042912.1"/>
</dbReference>
<reference evidence="2 3" key="1">
    <citation type="submission" date="2019-08" db="EMBL/GenBank/DDBJ databases">
        <title>Deep-cultivation of Planctomycetes and their phenomic and genomic characterization uncovers novel biology.</title>
        <authorList>
            <person name="Wiegand S."/>
            <person name="Jogler M."/>
            <person name="Boedeker C."/>
            <person name="Pinto D."/>
            <person name="Vollmers J."/>
            <person name="Rivas-Marin E."/>
            <person name="Kohn T."/>
            <person name="Peeters S.H."/>
            <person name="Heuer A."/>
            <person name="Rast P."/>
            <person name="Oberbeckmann S."/>
            <person name="Bunk B."/>
            <person name="Jeske O."/>
            <person name="Meyerdierks A."/>
            <person name="Storesund J.E."/>
            <person name="Kallscheuer N."/>
            <person name="Luecker S."/>
            <person name="Lage O.M."/>
            <person name="Pohl T."/>
            <person name="Merkel B.J."/>
            <person name="Hornburger P."/>
            <person name="Mueller R.-W."/>
            <person name="Bruemmer F."/>
            <person name="Labrenz M."/>
            <person name="Spormann A.M."/>
            <person name="Op den Camp H."/>
            <person name="Overmann J."/>
            <person name="Amann R."/>
            <person name="Jetten M.S.M."/>
            <person name="Mascher T."/>
            <person name="Medema M.H."/>
            <person name="Devos D.P."/>
            <person name="Kaster A.-K."/>
            <person name="Ovreas L."/>
            <person name="Rohde M."/>
            <person name="Galperin M.Y."/>
            <person name="Jogler C."/>
        </authorList>
    </citation>
    <scope>NUCLEOTIDE SEQUENCE [LARGE SCALE GENOMIC DNA]</scope>
    <source>
        <strain evidence="2 3">FC18</strain>
    </source>
</reference>
<evidence type="ECO:0000256" key="1">
    <source>
        <dbReference type="SAM" id="SignalP"/>
    </source>
</evidence>
<keyword evidence="3" id="KW-1185">Reference proteome</keyword>
<dbReference type="Proteomes" id="UP000322214">
    <property type="component" value="Chromosome"/>
</dbReference>
<evidence type="ECO:0000313" key="2">
    <source>
        <dbReference type="EMBL" id="QEG22615.1"/>
    </source>
</evidence>
<keyword evidence="1" id="KW-0732">Signal</keyword>
<dbReference type="STRING" id="980251.GCA_001642875_04697"/>
<gene>
    <name evidence="2" type="ORF">MFFC18_24980</name>
</gene>
<sequence length="273" mass="30811" precursor="true">MKDNRFSILALLLPFLLVGASFAQLQEEVTSGDGTVTRKTVDSNGGIVIEHFAEGTEKFSLPSPSDFRRVEQQEAQEKREKTGSSLAVRRLSDTFTIIDSIVDQRDFLLKHGFIPEQITELEELADNYSSNLENIQVNISDPDSFKSAKTELMVGLFRNVNEVLLPEQISKLNRWNDAKRGLAKILLSTEIGEELGLSEAQRKAIRQKSQQIADEIEEFIAAKKKDAFKVTDGSLTETQKDKLAELISVETFDLYRDSLPLNQLQQQLDFKDQ</sequence>
<accession>A0A5B9PBR5</accession>
<dbReference type="EMBL" id="CP042912">
    <property type="protein sequence ID" value="QEG22615.1"/>
    <property type="molecule type" value="Genomic_DNA"/>
</dbReference>
<evidence type="ECO:0000313" key="3">
    <source>
        <dbReference type="Proteomes" id="UP000322214"/>
    </source>
</evidence>
<name>A0A5B9PBR5_9BACT</name>
<dbReference type="AlphaFoldDB" id="A0A5B9PBR5"/>
<protein>
    <submittedName>
        <fullName evidence="2">Uncharacterized protein</fullName>
    </submittedName>
</protein>
<organism evidence="2 3">
    <name type="scientific">Mariniblastus fucicola</name>
    <dbReference type="NCBI Taxonomy" id="980251"/>
    <lineage>
        <taxon>Bacteria</taxon>
        <taxon>Pseudomonadati</taxon>
        <taxon>Planctomycetota</taxon>
        <taxon>Planctomycetia</taxon>
        <taxon>Pirellulales</taxon>
        <taxon>Pirellulaceae</taxon>
        <taxon>Mariniblastus</taxon>
    </lineage>
</organism>